<keyword evidence="2 6" id="KW-0808">Transferase</keyword>
<comment type="caution">
    <text evidence="6">Lacks conserved residue(s) required for the propagation of feature annotation.</text>
</comment>
<evidence type="ECO:0000256" key="2">
    <source>
        <dbReference type="ARBA" id="ARBA00022679"/>
    </source>
</evidence>
<comment type="function">
    <text evidence="6">Methyltransferase required for the conversion of 2-polyprenyl-6-methoxy-1,4-benzoquinol (DDMQH2) to 2-polyprenyl-3-methyl-6-methoxy-1,4-benzoquinol (DMQH2).</text>
</comment>
<keyword evidence="4 6" id="KW-0949">S-adenosyl-L-methionine</keyword>
<feature type="binding site" evidence="6">
    <location>
        <position position="124"/>
    </location>
    <ligand>
        <name>S-adenosyl-L-methionine</name>
        <dbReference type="ChEBI" id="CHEBI:59789"/>
    </ligand>
</feature>
<dbReference type="Pfam" id="PF01209">
    <property type="entry name" value="Ubie_methyltran"/>
    <property type="match status" value="1"/>
</dbReference>
<evidence type="ECO:0000313" key="7">
    <source>
        <dbReference type="EMBL" id="KAK4300902.1"/>
    </source>
</evidence>
<dbReference type="InterPro" id="IPR023576">
    <property type="entry name" value="UbiE/COQ5_MeTrFase_CS"/>
</dbReference>
<comment type="subunit">
    <text evidence="5">Component of a multi-subunit COQ enzyme complex, composed of at least COQ3, COQ4, COQ5, COQ6, COQ7 and COQ9. Interacts with PYURF; the interaction is direct, stabilizes COQ5 protein and associates PYURF with COQ enzyme complex.</text>
</comment>
<dbReference type="PROSITE" id="PS51608">
    <property type="entry name" value="SAM_MT_UBIE"/>
    <property type="match status" value="1"/>
</dbReference>
<feature type="binding site" evidence="6">
    <location>
        <position position="165"/>
    </location>
    <ligand>
        <name>S-adenosyl-L-methionine</name>
        <dbReference type="ChEBI" id="CHEBI:59789"/>
    </ligand>
</feature>
<keyword evidence="3 6" id="KW-0831">Ubiquinone biosynthesis</keyword>
<keyword evidence="6" id="KW-0472">Membrane</keyword>
<dbReference type="CDD" id="cd02440">
    <property type="entry name" value="AdoMet_MTases"/>
    <property type="match status" value="1"/>
</dbReference>
<feature type="binding site" evidence="6">
    <location>
        <begin position="192"/>
        <end position="193"/>
    </location>
    <ligand>
        <name>S-adenosyl-L-methionine</name>
        <dbReference type="ChEBI" id="CHEBI:59789"/>
    </ligand>
</feature>
<evidence type="ECO:0000256" key="3">
    <source>
        <dbReference type="ARBA" id="ARBA00022688"/>
    </source>
</evidence>
<name>A0AAE1TWZ2_9EUCA</name>
<protein>
    <recommendedName>
        <fullName evidence="6">2-methoxy-6-polyprenyl-1,4-benzoquinol methylase, mitochondrial</fullName>
        <ecNumber evidence="6">2.1.1.201</ecNumber>
    </recommendedName>
    <alternativeName>
        <fullName evidence="6">Ubiquinone biosynthesis methyltransferase COQ5</fullName>
    </alternativeName>
</protein>
<evidence type="ECO:0000313" key="8">
    <source>
        <dbReference type="Proteomes" id="UP001292094"/>
    </source>
</evidence>
<dbReference type="PROSITE" id="PS01183">
    <property type="entry name" value="UBIE_1"/>
    <property type="match status" value="1"/>
</dbReference>
<dbReference type="HAMAP" id="MF_01813">
    <property type="entry name" value="MenG_UbiE_methyltr"/>
    <property type="match status" value="1"/>
</dbReference>
<dbReference type="GO" id="GO:0008425">
    <property type="term" value="F:2-methoxy-6-polyprenyl-1,4-benzoquinol methyltransferase activity"/>
    <property type="evidence" value="ECO:0007669"/>
    <property type="project" value="UniProtKB-UniRule"/>
</dbReference>
<organism evidence="7 8">
    <name type="scientific">Petrolisthes manimaculis</name>
    <dbReference type="NCBI Taxonomy" id="1843537"/>
    <lineage>
        <taxon>Eukaryota</taxon>
        <taxon>Metazoa</taxon>
        <taxon>Ecdysozoa</taxon>
        <taxon>Arthropoda</taxon>
        <taxon>Crustacea</taxon>
        <taxon>Multicrustacea</taxon>
        <taxon>Malacostraca</taxon>
        <taxon>Eumalacostraca</taxon>
        <taxon>Eucarida</taxon>
        <taxon>Decapoda</taxon>
        <taxon>Pleocyemata</taxon>
        <taxon>Anomura</taxon>
        <taxon>Galatheoidea</taxon>
        <taxon>Porcellanidae</taxon>
        <taxon>Petrolisthes</taxon>
    </lineage>
</organism>
<dbReference type="NCBIfam" id="NF001244">
    <property type="entry name" value="PRK00216.1-5"/>
    <property type="match status" value="1"/>
</dbReference>
<keyword evidence="1 6" id="KW-0489">Methyltransferase</keyword>
<comment type="catalytic activity">
    <reaction evidence="6">
        <text>a 2-methoxy-6-(all-trans-polyprenyl)benzene-1,4-diol + S-adenosyl-L-methionine = a 5-methoxy-2-methyl-3-(all-trans-polyprenyl)benzene-1,4-diol + S-adenosyl-L-homocysteine + H(+)</text>
        <dbReference type="Rhea" id="RHEA:28286"/>
        <dbReference type="Rhea" id="RHEA-COMP:10858"/>
        <dbReference type="Rhea" id="RHEA-COMP:10859"/>
        <dbReference type="ChEBI" id="CHEBI:15378"/>
        <dbReference type="ChEBI" id="CHEBI:57856"/>
        <dbReference type="ChEBI" id="CHEBI:59789"/>
        <dbReference type="ChEBI" id="CHEBI:84166"/>
        <dbReference type="ChEBI" id="CHEBI:84167"/>
        <dbReference type="EC" id="2.1.1.201"/>
    </reaction>
</comment>
<keyword evidence="8" id="KW-1185">Reference proteome</keyword>
<dbReference type="InterPro" id="IPR029063">
    <property type="entry name" value="SAM-dependent_MTases_sf"/>
</dbReference>
<reference evidence="7" key="1">
    <citation type="submission" date="2023-11" db="EMBL/GenBank/DDBJ databases">
        <title>Genome assemblies of two species of porcelain crab, Petrolisthes cinctipes and Petrolisthes manimaculis (Anomura: Porcellanidae).</title>
        <authorList>
            <person name="Angst P."/>
        </authorList>
    </citation>
    <scope>NUCLEOTIDE SEQUENCE</scope>
    <source>
        <strain evidence="7">PB745_02</strain>
        <tissue evidence="7">Gill</tissue>
    </source>
</reference>
<dbReference type="PANTHER" id="PTHR43591">
    <property type="entry name" value="METHYLTRANSFERASE"/>
    <property type="match status" value="1"/>
</dbReference>
<evidence type="ECO:0000256" key="4">
    <source>
        <dbReference type="ARBA" id="ARBA00022691"/>
    </source>
</evidence>
<sequence>MSRIALNLRKFGHRVTLCNTRNTLCNTRNTLCNTRNTLYNTRLASSSTKEEGHSYGKETHFGFETVSEEEKAKKVHGVFENVASKYDVMNDLMSGGIHRVWKDCFMSRLRPTPNTKLLDVAGGTGDIVFRFIRHAGQAEGSAGAGVVSDHTEEPSPYPYDITVCDISESMLEVGQSRADKLGHQGIRWVCGDAQNLPFDDDQFDCYTIAFGIRNVVDVETALDEAYRVLKPGGRFMCLEFSQVKNPAVRWAYDQYSFNIIPPLGQVIAGDWKSYQYLVESIRTFPDQETFKEMIEEAGFRNVSYENLTFGVTAIHSGFKI</sequence>
<dbReference type="AlphaFoldDB" id="A0AAE1TWZ2"/>
<comment type="caution">
    <text evidence="7">The sequence shown here is derived from an EMBL/GenBank/DDBJ whole genome shotgun (WGS) entry which is preliminary data.</text>
</comment>
<dbReference type="NCBIfam" id="TIGR01934">
    <property type="entry name" value="MenG_MenH_UbiE"/>
    <property type="match status" value="1"/>
</dbReference>
<dbReference type="PANTHER" id="PTHR43591:SF24">
    <property type="entry name" value="2-METHOXY-6-POLYPRENYL-1,4-BENZOQUINOL METHYLASE, MITOCHONDRIAL"/>
    <property type="match status" value="1"/>
</dbReference>
<dbReference type="EMBL" id="JAWZYT010002970">
    <property type="protein sequence ID" value="KAK4300902.1"/>
    <property type="molecule type" value="Genomic_DNA"/>
</dbReference>
<comment type="similarity">
    <text evidence="6">Belongs to the class I-like SAM-binding methyltransferase superfamily. MenG/UbiE family.</text>
</comment>
<evidence type="ECO:0000256" key="1">
    <source>
        <dbReference type="ARBA" id="ARBA00022603"/>
    </source>
</evidence>
<keyword evidence="6" id="KW-0496">Mitochondrion</keyword>
<gene>
    <name evidence="7" type="ORF">Pmani_026927</name>
</gene>
<accession>A0AAE1TWZ2</accession>
<proteinExistence type="inferred from homology"/>
<comment type="pathway">
    <text evidence="6">Cofactor biosynthesis; ubiquinone biosynthesis.</text>
</comment>
<dbReference type="Proteomes" id="UP001292094">
    <property type="component" value="Unassembled WGS sequence"/>
</dbReference>
<dbReference type="PROSITE" id="PS01184">
    <property type="entry name" value="UBIE_2"/>
    <property type="match status" value="1"/>
</dbReference>
<dbReference type="GO" id="GO:0031314">
    <property type="term" value="C:extrinsic component of mitochondrial inner membrane"/>
    <property type="evidence" value="ECO:0007669"/>
    <property type="project" value="UniProtKB-UniRule"/>
</dbReference>
<keyword evidence="6" id="KW-0999">Mitochondrion inner membrane</keyword>
<evidence type="ECO:0000256" key="5">
    <source>
        <dbReference type="ARBA" id="ARBA00046387"/>
    </source>
</evidence>
<comment type="subcellular location">
    <subcellularLocation>
        <location evidence="6">Mitochondrion inner membrane</location>
        <topology evidence="6">Peripheral membrane protein</topology>
        <orientation evidence="6">Matrix side</orientation>
    </subcellularLocation>
</comment>
<dbReference type="GO" id="GO:0032259">
    <property type="term" value="P:methylation"/>
    <property type="evidence" value="ECO:0007669"/>
    <property type="project" value="UniProtKB-KW"/>
</dbReference>
<dbReference type="SUPFAM" id="SSF53335">
    <property type="entry name" value="S-adenosyl-L-methionine-dependent methyltransferases"/>
    <property type="match status" value="1"/>
</dbReference>
<dbReference type="EC" id="2.1.1.201" evidence="6"/>
<dbReference type="FunFam" id="3.40.50.150:FF:000064">
    <property type="entry name" value="2-methoxy-6-polyprenyl-1,4-benzoquinol methylase, mitochondrial"/>
    <property type="match status" value="1"/>
</dbReference>
<dbReference type="Gene3D" id="3.40.50.150">
    <property type="entry name" value="Vaccinia Virus protein VP39"/>
    <property type="match status" value="1"/>
</dbReference>
<dbReference type="InterPro" id="IPR004033">
    <property type="entry name" value="UbiE/COQ5_MeTrFase"/>
</dbReference>
<evidence type="ECO:0000256" key="6">
    <source>
        <dbReference type="HAMAP-Rule" id="MF_03191"/>
    </source>
</evidence>